<dbReference type="SUPFAM" id="SSF52467">
    <property type="entry name" value="DHS-like NAD/FAD-binding domain"/>
    <property type="match status" value="1"/>
</dbReference>
<evidence type="ECO:0000259" key="4">
    <source>
        <dbReference type="PROSITE" id="PS50305"/>
    </source>
</evidence>
<dbReference type="GO" id="GO:0036054">
    <property type="term" value="F:protein-malonyllysine demalonylase activity"/>
    <property type="evidence" value="ECO:0007669"/>
    <property type="project" value="InterPro"/>
</dbReference>
<dbReference type="CDD" id="cd01412">
    <property type="entry name" value="SIRT5_Af1_CobB"/>
    <property type="match status" value="1"/>
</dbReference>
<dbReference type="GO" id="GO:0036055">
    <property type="term" value="F:protein-succinyllysine desuccinylase activity"/>
    <property type="evidence" value="ECO:0007669"/>
    <property type="project" value="InterPro"/>
</dbReference>
<feature type="binding site" evidence="3">
    <location>
        <position position="156"/>
    </location>
    <ligand>
        <name>Zn(2+)</name>
        <dbReference type="ChEBI" id="CHEBI:29105"/>
    </ligand>
</feature>
<dbReference type="EMBL" id="KV906256">
    <property type="protein sequence ID" value="OON15050.1"/>
    <property type="molecule type" value="Genomic_DNA"/>
</dbReference>
<keyword evidence="2" id="KW-0520">NAD</keyword>
<dbReference type="GO" id="GO:0005634">
    <property type="term" value="C:nucleus"/>
    <property type="evidence" value="ECO:0007669"/>
    <property type="project" value="TreeGrafter"/>
</dbReference>
<dbReference type="GO" id="GO:0017136">
    <property type="term" value="F:histone deacetylase activity, NAD-dependent"/>
    <property type="evidence" value="ECO:0007669"/>
    <property type="project" value="TreeGrafter"/>
</dbReference>
<dbReference type="GO" id="GO:0070403">
    <property type="term" value="F:NAD+ binding"/>
    <property type="evidence" value="ECO:0007669"/>
    <property type="project" value="InterPro"/>
</dbReference>
<feature type="binding site" evidence="3">
    <location>
        <position position="239"/>
    </location>
    <ligand>
        <name>Zn(2+)</name>
        <dbReference type="ChEBI" id="CHEBI:29105"/>
    </ligand>
</feature>
<name>A0A1S8WKU4_OPIVI</name>
<feature type="active site" description="Proton acceptor" evidence="3">
    <location>
        <position position="145"/>
    </location>
</feature>
<evidence type="ECO:0000313" key="5">
    <source>
        <dbReference type="EMBL" id="OON15050.1"/>
    </source>
</evidence>
<feature type="domain" description="Deacetylase sirtuin-type" evidence="4">
    <location>
        <begin position="20"/>
        <end position="325"/>
    </location>
</feature>
<dbReference type="InterPro" id="IPR029035">
    <property type="entry name" value="DHS-like_NAD/FAD-binding_dom"/>
</dbReference>
<gene>
    <name evidence="5" type="ORF">X801_09154</name>
</gene>
<evidence type="ECO:0000256" key="2">
    <source>
        <dbReference type="ARBA" id="ARBA00023027"/>
    </source>
</evidence>
<dbReference type="HAMAP" id="MF_01121">
    <property type="entry name" value="Sirtuin_ClassIII"/>
    <property type="match status" value="1"/>
</dbReference>
<dbReference type="Proteomes" id="UP000243686">
    <property type="component" value="Unassembled WGS sequence"/>
</dbReference>
<evidence type="ECO:0000256" key="1">
    <source>
        <dbReference type="ARBA" id="ARBA00022679"/>
    </source>
</evidence>
<sequence>MVVVYQRSLLRIMKNVFNGSKRPSSNLCGFKDLLSKARNVLVITGAGMSAESGVPTFRGAGGLWRNYNAQDLATPYAFYDDPGLVWEFYHYRRELVRKTRPNSGHLALADAEKRFNADRRSFTVITQNVDGLHSHAGSVNVLELHGNLFKTRCTKCSDVRVNLDSPICPALANRGPVECLQPMLYKPDLLKPFYIVFFKTYWTVCLSMAQQALLLLLCSSPVFDPELHGHIPEEQLPRCHKPISDKHPDRLCNGLLRPHVVWFGESLDDDVLRRVGIAMTSADVCLVVGTSAVVYPAAGFAQDLAARGVPVAEVNVEVTPATKSL</sequence>
<protein>
    <submittedName>
        <fullName evidence="5">Transcriptional regulator, Sir2 family</fullName>
    </submittedName>
</protein>
<dbReference type="InterPro" id="IPR050134">
    <property type="entry name" value="NAD-dep_sirtuin_deacylases"/>
</dbReference>
<dbReference type="AlphaFoldDB" id="A0A1S8WKU4"/>
<dbReference type="InterPro" id="IPR027546">
    <property type="entry name" value="Sirtuin_class_III"/>
</dbReference>
<proteinExistence type="inferred from homology"/>
<evidence type="ECO:0000256" key="3">
    <source>
        <dbReference type="PROSITE-ProRule" id="PRU00236"/>
    </source>
</evidence>
<dbReference type="InterPro" id="IPR026590">
    <property type="entry name" value="Ssirtuin_cat_dom"/>
</dbReference>
<reference evidence="5 6" key="1">
    <citation type="submission" date="2015-03" db="EMBL/GenBank/DDBJ databases">
        <title>Draft genome of the nematode, Opisthorchis viverrini.</title>
        <authorList>
            <person name="Mitreva M."/>
        </authorList>
    </citation>
    <scope>NUCLEOTIDE SEQUENCE [LARGE SCALE GENOMIC DNA]</scope>
    <source>
        <strain evidence="5">Khon Kaen</strain>
    </source>
</reference>
<accession>A0A1S8WKU4</accession>
<dbReference type="PROSITE" id="PS50305">
    <property type="entry name" value="SIRTUIN"/>
    <property type="match status" value="1"/>
</dbReference>
<keyword evidence="1" id="KW-0808">Transferase</keyword>
<dbReference type="Gene3D" id="3.40.50.1220">
    <property type="entry name" value="TPP-binding domain"/>
    <property type="match status" value="2"/>
</dbReference>
<organism evidence="5 6">
    <name type="scientific">Opisthorchis viverrini</name>
    <name type="common">Southeast Asian liver fluke</name>
    <dbReference type="NCBI Taxonomy" id="6198"/>
    <lineage>
        <taxon>Eukaryota</taxon>
        <taxon>Metazoa</taxon>
        <taxon>Spiralia</taxon>
        <taxon>Lophotrochozoa</taxon>
        <taxon>Platyhelminthes</taxon>
        <taxon>Trematoda</taxon>
        <taxon>Digenea</taxon>
        <taxon>Opisthorchiida</taxon>
        <taxon>Opisthorchiata</taxon>
        <taxon>Opisthorchiidae</taxon>
        <taxon>Opisthorchis</taxon>
    </lineage>
</organism>
<evidence type="ECO:0000313" key="6">
    <source>
        <dbReference type="Proteomes" id="UP000243686"/>
    </source>
</evidence>
<keyword evidence="3" id="KW-0479">Metal-binding</keyword>
<dbReference type="Pfam" id="PF02146">
    <property type="entry name" value="SIR2"/>
    <property type="match status" value="1"/>
</dbReference>
<keyword evidence="3" id="KW-0862">Zinc</keyword>
<feature type="non-terminal residue" evidence="5">
    <location>
        <position position="325"/>
    </location>
</feature>
<feature type="binding site" evidence="3">
    <location>
        <position position="153"/>
    </location>
    <ligand>
        <name>Zn(2+)</name>
        <dbReference type="ChEBI" id="CHEBI:29105"/>
    </ligand>
</feature>
<dbReference type="PANTHER" id="PTHR11085:SF10">
    <property type="entry name" value="NAD-DEPENDENT PROTEIN DEACYLASE SIRTUIN-5, MITOCHONDRIAL-RELATED"/>
    <property type="match status" value="1"/>
</dbReference>
<feature type="binding site" evidence="3">
    <location>
        <position position="252"/>
    </location>
    <ligand>
        <name>Zn(2+)</name>
        <dbReference type="ChEBI" id="CHEBI:29105"/>
    </ligand>
</feature>
<dbReference type="GO" id="GO:0046872">
    <property type="term" value="F:metal ion binding"/>
    <property type="evidence" value="ECO:0007669"/>
    <property type="project" value="UniProtKB-KW"/>
</dbReference>
<dbReference type="PANTHER" id="PTHR11085">
    <property type="entry name" value="NAD-DEPENDENT PROTEIN DEACYLASE SIRTUIN-5, MITOCHONDRIAL-RELATED"/>
    <property type="match status" value="1"/>
</dbReference>
<dbReference type="InterPro" id="IPR003000">
    <property type="entry name" value="Sirtuin"/>
</dbReference>
<keyword evidence="6" id="KW-1185">Reference proteome</keyword>